<dbReference type="SUPFAM" id="SSF47090">
    <property type="entry name" value="PGBD-like"/>
    <property type="match status" value="1"/>
</dbReference>
<dbReference type="InterPro" id="IPR002477">
    <property type="entry name" value="Peptidoglycan-bd-like"/>
</dbReference>
<feature type="chain" id="PRO_5047131365" evidence="1">
    <location>
        <begin position="19"/>
        <end position="376"/>
    </location>
</feature>
<protein>
    <submittedName>
        <fullName evidence="3">Peptidoglycan-binding protein</fullName>
    </submittedName>
</protein>
<name>A0ABS0BVX2_9GAMM</name>
<dbReference type="RefSeq" id="WP_194947301.1">
    <property type="nucleotide sequence ID" value="NZ_JACBGI020000001.1"/>
</dbReference>
<organism evidence="3 4">
    <name type="scientific">Thiomicrorhabdus heinhorstiae</name>
    <dbReference type="NCBI Taxonomy" id="2748010"/>
    <lineage>
        <taxon>Bacteria</taxon>
        <taxon>Pseudomonadati</taxon>
        <taxon>Pseudomonadota</taxon>
        <taxon>Gammaproteobacteria</taxon>
        <taxon>Thiotrichales</taxon>
        <taxon>Piscirickettsiaceae</taxon>
        <taxon>Thiomicrorhabdus</taxon>
    </lineage>
</organism>
<reference evidence="3 4" key="1">
    <citation type="submission" date="2020-06" db="EMBL/GenBank/DDBJ databases">
        <authorList>
            <person name="Scott K."/>
        </authorList>
    </citation>
    <scope>NUCLEOTIDE SEQUENCE [LARGE SCALE GENOMIC DNA]</scope>
    <source>
        <strain evidence="3 4">HH1</strain>
    </source>
</reference>
<dbReference type="PROSITE" id="PS51257">
    <property type="entry name" value="PROKAR_LIPOPROTEIN"/>
    <property type="match status" value="1"/>
</dbReference>
<accession>A0ABS0BVX2</accession>
<evidence type="ECO:0000313" key="3">
    <source>
        <dbReference type="EMBL" id="MBF6056946.1"/>
    </source>
</evidence>
<dbReference type="EMBL" id="JACBGI020000001">
    <property type="protein sequence ID" value="MBF6056946.1"/>
    <property type="molecule type" value="Genomic_DNA"/>
</dbReference>
<gene>
    <name evidence="3" type="ORF">H8792_001200</name>
</gene>
<feature type="domain" description="Peptidoglycan binding-like" evidence="2">
    <location>
        <begin position="312"/>
        <end position="372"/>
    </location>
</feature>
<keyword evidence="1" id="KW-0732">Signal</keyword>
<dbReference type="Pfam" id="PF01471">
    <property type="entry name" value="PG_binding_1"/>
    <property type="match status" value="1"/>
</dbReference>
<feature type="signal peptide" evidence="1">
    <location>
        <begin position="1"/>
        <end position="18"/>
    </location>
</feature>
<evidence type="ECO:0000313" key="4">
    <source>
        <dbReference type="Proteomes" id="UP001193680"/>
    </source>
</evidence>
<sequence length="376" mass="42640">MKLLKLSALSLAILSLTACETFDAFDDSGSDKGEEVTPKYANVSSAADIDLLIERAKAEERTRVEAEYARQKEQQEVFARLKRQQGIAGDKPPYAEPGKCYAKMEVPALYQTVSKRVPLDLDLKISKEPEYEQRKILISPEKQIVDKVIPAEYKTVSEKVLVTPETKKINVLPAVYKDVEEYMIVSPAREVWVDGPGNKQEVDPETGKMRHKEIVPAEYKKVKRRVMLQPERKEEIIVPAVYKTVEKKIKVKDEQTVYKKIPAEYKTVSVPTADPVSDKQETKYKTVVTKEKVTDVHVEWRELVCKEDLKPDLVEKLQKALAEKGYLKPSPPNDLEVIDGIWGPNTLKSLEKYQQDQGLPSGKVTMESLKQLGVIN</sequence>
<keyword evidence="4" id="KW-1185">Reference proteome</keyword>
<evidence type="ECO:0000259" key="2">
    <source>
        <dbReference type="Pfam" id="PF01471"/>
    </source>
</evidence>
<reference evidence="3 4" key="2">
    <citation type="submission" date="2020-11" db="EMBL/GenBank/DDBJ databases">
        <title>Sulfur oxidizing isolate from Hospital Hole Sinkhole.</title>
        <authorList>
            <person name="Scott K.M."/>
        </authorList>
    </citation>
    <scope>NUCLEOTIDE SEQUENCE [LARGE SCALE GENOMIC DNA]</scope>
    <source>
        <strain evidence="3 4">HH1</strain>
    </source>
</reference>
<dbReference type="Gene3D" id="1.10.101.10">
    <property type="entry name" value="PGBD-like superfamily/PGBD"/>
    <property type="match status" value="1"/>
</dbReference>
<dbReference type="Proteomes" id="UP001193680">
    <property type="component" value="Unassembled WGS sequence"/>
</dbReference>
<evidence type="ECO:0000256" key="1">
    <source>
        <dbReference type="SAM" id="SignalP"/>
    </source>
</evidence>
<proteinExistence type="predicted"/>
<dbReference type="InterPro" id="IPR036365">
    <property type="entry name" value="PGBD-like_sf"/>
</dbReference>
<comment type="caution">
    <text evidence="3">The sequence shown here is derived from an EMBL/GenBank/DDBJ whole genome shotgun (WGS) entry which is preliminary data.</text>
</comment>
<dbReference type="InterPro" id="IPR036366">
    <property type="entry name" value="PGBDSf"/>
</dbReference>